<keyword evidence="1" id="KW-1133">Transmembrane helix</keyword>
<evidence type="ECO:0000256" key="1">
    <source>
        <dbReference type="SAM" id="Phobius"/>
    </source>
</evidence>
<keyword evidence="1" id="KW-0472">Membrane</keyword>
<reference evidence="2 3" key="1">
    <citation type="submission" date="2017-09" db="EMBL/GenBank/DDBJ databases">
        <title>Comparative genomics of rhizobia isolated from Phaseolus vulgaris in China.</title>
        <authorList>
            <person name="Tong W."/>
        </authorList>
    </citation>
    <scope>NUCLEOTIDE SEQUENCE [LARGE SCALE GENOMIC DNA]</scope>
    <source>
        <strain evidence="2 3">C5</strain>
    </source>
</reference>
<comment type="caution">
    <text evidence="2">The sequence shown here is derived from an EMBL/GenBank/DDBJ whole genome shotgun (WGS) entry which is preliminary data.</text>
</comment>
<feature type="transmembrane region" description="Helical" evidence="1">
    <location>
        <begin position="99"/>
        <end position="121"/>
    </location>
</feature>
<protein>
    <submittedName>
        <fullName evidence="2">Uncharacterized protein</fullName>
    </submittedName>
</protein>
<sequence length="168" mass="18343">MRNAILMLMRLGPALAYAIASIFVLSMPLLESHPASPFAWWLYMTILPVMREPIYLLLAVPGVGIWSAMVVLMLASAFGVRLALQPQRHQRSGFIHAHIALIATGMAMGRAAVAQAGLFGSALPQFQRGDWSFLPLSSSPLGTVLFLSVLPACICCHFSIIRRIRSAR</sequence>
<accession>A0A2A6JES8</accession>
<evidence type="ECO:0000313" key="2">
    <source>
        <dbReference type="EMBL" id="PDT04694.1"/>
    </source>
</evidence>
<gene>
    <name evidence="2" type="ORF">CO666_08070</name>
</gene>
<name>A0A2A6JES8_9HYPH</name>
<keyword evidence="3" id="KW-1185">Reference proteome</keyword>
<dbReference type="Proteomes" id="UP000220768">
    <property type="component" value="Unassembled WGS sequence"/>
</dbReference>
<proteinExistence type="predicted"/>
<feature type="transmembrane region" description="Helical" evidence="1">
    <location>
        <begin position="141"/>
        <end position="161"/>
    </location>
</feature>
<organism evidence="2 3">
    <name type="scientific">Rhizobium chutanense</name>
    <dbReference type="NCBI Taxonomy" id="2035448"/>
    <lineage>
        <taxon>Bacteria</taxon>
        <taxon>Pseudomonadati</taxon>
        <taxon>Pseudomonadota</taxon>
        <taxon>Alphaproteobacteria</taxon>
        <taxon>Hyphomicrobiales</taxon>
        <taxon>Rhizobiaceae</taxon>
        <taxon>Rhizobium/Agrobacterium group</taxon>
        <taxon>Rhizobium</taxon>
    </lineage>
</organism>
<feature type="transmembrane region" description="Helical" evidence="1">
    <location>
        <begin position="56"/>
        <end position="78"/>
    </location>
</feature>
<dbReference type="RefSeq" id="WP_097611549.1">
    <property type="nucleotide sequence ID" value="NZ_NWSV01000004.1"/>
</dbReference>
<evidence type="ECO:0000313" key="3">
    <source>
        <dbReference type="Proteomes" id="UP000220768"/>
    </source>
</evidence>
<keyword evidence="1" id="KW-0812">Transmembrane</keyword>
<dbReference type="AlphaFoldDB" id="A0A2A6JES8"/>
<dbReference type="EMBL" id="NWSV01000004">
    <property type="protein sequence ID" value="PDT04694.1"/>
    <property type="molecule type" value="Genomic_DNA"/>
</dbReference>